<evidence type="ECO:0000259" key="11">
    <source>
        <dbReference type="SMART" id="SM00014"/>
    </source>
</evidence>
<keyword evidence="5" id="KW-0378">Hydrolase</keyword>
<gene>
    <name evidence="12" type="ORF">CWE14_07335</name>
</gene>
<name>A0A432WH86_9GAMM</name>
<evidence type="ECO:0000313" key="12">
    <source>
        <dbReference type="EMBL" id="RUO33049.1"/>
    </source>
</evidence>
<accession>A0A432WH86</accession>
<feature type="transmembrane region" description="Helical" evidence="10">
    <location>
        <begin position="62"/>
        <end position="80"/>
    </location>
</feature>
<dbReference type="AlphaFoldDB" id="A0A432WH86"/>
<keyword evidence="6 10" id="KW-1133">Transmembrane helix</keyword>
<evidence type="ECO:0000256" key="10">
    <source>
        <dbReference type="SAM" id="Phobius"/>
    </source>
</evidence>
<evidence type="ECO:0000256" key="4">
    <source>
        <dbReference type="ARBA" id="ARBA00022692"/>
    </source>
</evidence>
<dbReference type="Proteomes" id="UP000287823">
    <property type="component" value="Unassembled WGS sequence"/>
</dbReference>
<dbReference type="EMBL" id="PIPO01000003">
    <property type="protein sequence ID" value="RUO33049.1"/>
    <property type="molecule type" value="Genomic_DNA"/>
</dbReference>
<dbReference type="Gene3D" id="1.20.144.10">
    <property type="entry name" value="Phosphatidic acid phosphatase type 2/haloperoxidase"/>
    <property type="match status" value="1"/>
</dbReference>
<organism evidence="12 13">
    <name type="scientific">Aliidiomarina soli</name>
    <dbReference type="NCBI Taxonomy" id="1928574"/>
    <lineage>
        <taxon>Bacteria</taxon>
        <taxon>Pseudomonadati</taxon>
        <taxon>Pseudomonadota</taxon>
        <taxon>Gammaproteobacteria</taxon>
        <taxon>Alteromonadales</taxon>
        <taxon>Idiomarinaceae</taxon>
        <taxon>Aliidiomarina</taxon>
    </lineage>
</organism>
<feature type="transmembrane region" description="Helical" evidence="10">
    <location>
        <begin position="115"/>
        <end position="136"/>
    </location>
</feature>
<protein>
    <recommendedName>
        <fullName evidence="2">undecaprenyl-diphosphate phosphatase</fullName>
        <ecNumber evidence="2">3.6.1.27</ecNumber>
    </recommendedName>
    <alternativeName>
        <fullName evidence="8">Undecaprenyl pyrophosphate phosphatase</fullName>
    </alternativeName>
</protein>
<dbReference type="PANTHER" id="PTHR14969:SF62">
    <property type="entry name" value="DECAPRENYLPHOSPHORYL-5-PHOSPHORIBOSE PHOSPHATASE RV3807C-RELATED"/>
    <property type="match status" value="1"/>
</dbReference>
<feature type="transmembrane region" description="Helical" evidence="10">
    <location>
        <begin position="31"/>
        <end position="56"/>
    </location>
</feature>
<evidence type="ECO:0000256" key="7">
    <source>
        <dbReference type="ARBA" id="ARBA00023136"/>
    </source>
</evidence>
<evidence type="ECO:0000256" key="2">
    <source>
        <dbReference type="ARBA" id="ARBA00012374"/>
    </source>
</evidence>
<keyword evidence="13" id="KW-1185">Reference proteome</keyword>
<evidence type="ECO:0000313" key="13">
    <source>
        <dbReference type="Proteomes" id="UP000287823"/>
    </source>
</evidence>
<comment type="subcellular location">
    <subcellularLocation>
        <location evidence="1">Cell membrane</location>
        <topology evidence="1">Multi-pass membrane protein</topology>
    </subcellularLocation>
</comment>
<dbReference type="SMART" id="SM00014">
    <property type="entry name" value="acidPPc"/>
    <property type="match status" value="1"/>
</dbReference>
<dbReference type="CDD" id="cd01610">
    <property type="entry name" value="PAP2_like"/>
    <property type="match status" value="1"/>
</dbReference>
<feature type="transmembrane region" description="Helical" evidence="10">
    <location>
        <begin position="156"/>
        <end position="175"/>
    </location>
</feature>
<dbReference type="PANTHER" id="PTHR14969">
    <property type="entry name" value="SPHINGOSINE-1-PHOSPHATE PHOSPHOHYDROLASE"/>
    <property type="match status" value="1"/>
</dbReference>
<evidence type="ECO:0000256" key="8">
    <source>
        <dbReference type="ARBA" id="ARBA00032707"/>
    </source>
</evidence>
<keyword evidence="3" id="KW-1003">Cell membrane</keyword>
<dbReference type="RefSeq" id="WP_126798786.1">
    <property type="nucleotide sequence ID" value="NZ_PIPO01000003.1"/>
</dbReference>
<evidence type="ECO:0000256" key="9">
    <source>
        <dbReference type="ARBA" id="ARBA00047594"/>
    </source>
</evidence>
<feature type="domain" description="Phosphatidic acid phosphatase type 2/haloperoxidase" evidence="11">
    <location>
        <begin position="63"/>
        <end position="171"/>
    </location>
</feature>
<reference evidence="12 13" key="1">
    <citation type="journal article" date="2011" name="Front. Microbiol.">
        <title>Genomic signatures of strain selection and enhancement in Bacillus atrophaeus var. globigii, a historical biowarfare simulant.</title>
        <authorList>
            <person name="Gibbons H.S."/>
            <person name="Broomall S.M."/>
            <person name="McNew L.A."/>
            <person name="Daligault H."/>
            <person name="Chapman C."/>
            <person name="Bruce D."/>
            <person name="Karavis M."/>
            <person name="Krepps M."/>
            <person name="McGregor P.A."/>
            <person name="Hong C."/>
            <person name="Park K.H."/>
            <person name="Akmal A."/>
            <person name="Feldman A."/>
            <person name="Lin J.S."/>
            <person name="Chang W.E."/>
            <person name="Higgs B.W."/>
            <person name="Demirev P."/>
            <person name="Lindquist J."/>
            <person name="Liem A."/>
            <person name="Fochler E."/>
            <person name="Read T.D."/>
            <person name="Tapia R."/>
            <person name="Johnson S."/>
            <person name="Bishop-Lilly K.A."/>
            <person name="Detter C."/>
            <person name="Han C."/>
            <person name="Sozhamannan S."/>
            <person name="Rosenzweig C.N."/>
            <person name="Skowronski E.W."/>
        </authorList>
    </citation>
    <scope>NUCLEOTIDE SEQUENCE [LARGE SCALE GENOMIC DNA]</scope>
    <source>
        <strain evidence="12 13">Y4G10-17</strain>
    </source>
</reference>
<dbReference type="GO" id="GO:0005886">
    <property type="term" value="C:plasma membrane"/>
    <property type="evidence" value="ECO:0007669"/>
    <property type="project" value="UniProtKB-SubCell"/>
</dbReference>
<dbReference type="Pfam" id="PF01569">
    <property type="entry name" value="PAP2"/>
    <property type="match status" value="1"/>
</dbReference>
<comment type="catalytic activity">
    <reaction evidence="9">
        <text>di-trans,octa-cis-undecaprenyl diphosphate + H2O = di-trans,octa-cis-undecaprenyl phosphate + phosphate + H(+)</text>
        <dbReference type="Rhea" id="RHEA:28094"/>
        <dbReference type="ChEBI" id="CHEBI:15377"/>
        <dbReference type="ChEBI" id="CHEBI:15378"/>
        <dbReference type="ChEBI" id="CHEBI:43474"/>
        <dbReference type="ChEBI" id="CHEBI:58405"/>
        <dbReference type="ChEBI" id="CHEBI:60392"/>
        <dbReference type="EC" id="3.6.1.27"/>
    </reaction>
</comment>
<dbReference type="InterPro" id="IPR000326">
    <property type="entry name" value="PAP2/HPO"/>
</dbReference>
<keyword evidence="7 10" id="KW-0472">Membrane</keyword>
<dbReference type="GO" id="GO:0050380">
    <property type="term" value="F:undecaprenyl-diphosphatase activity"/>
    <property type="evidence" value="ECO:0007669"/>
    <property type="project" value="UniProtKB-EC"/>
</dbReference>
<evidence type="ECO:0000256" key="1">
    <source>
        <dbReference type="ARBA" id="ARBA00004651"/>
    </source>
</evidence>
<keyword evidence="4 10" id="KW-0812">Transmembrane</keyword>
<evidence type="ECO:0000256" key="3">
    <source>
        <dbReference type="ARBA" id="ARBA00022475"/>
    </source>
</evidence>
<comment type="caution">
    <text evidence="12">The sequence shown here is derived from an EMBL/GenBank/DDBJ whole genome shotgun (WGS) entry which is preliminary data.</text>
</comment>
<dbReference type="SUPFAM" id="SSF48317">
    <property type="entry name" value="Acid phosphatase/Vanadium-dependent haloperoxidase"/>
    <property type="match status" value="1"/>
</dbReference>
<evidence type="ECO:0000256" key="5">
    <source>
        <dbReference type="ARBA" id="ARBA00022801"/>
    </source>
</evidence>
<dbReference type="EC" id="3.6.1.27" evidence="2"/>
<sequence length="176" mass="19728">MTNIWEGIRRVDEFTFYWLFRLTRWGRDSRLAIWISRSGDGPYYAALASLFIVAAVEGSVLFLQRALIAFAIELPLYWWLKNTLRRARPALERLSFRPVITPADRFSFPSGHATAAFLFAGLAAISFPAWALIYYAWACLVGLSRIALGVHFPSDILAGALLGTGIACFVLQLPIN</sequence>
<dbReference type="InterPro" id="IPR036938">
    <property type="entry name" value="PAP2/HPO_sf"/>
</dbReference>
<proteinExistence type="predicted"/>
<evidence type="ECO:0000256" key="6">
    <source>
        <dbReference type="ARBA" id="ARBA00022989"/>
    </source>
</evidence>